<feature type="compositionally biased region" description="Gly residues" evidence="1">
    <location>
        <begin position="46"/>
        <end position="64"/>
    </location>
</feature>
<feature type="region of interest" description="Disordered" evidence="1">
    <location>
        <begin position="1"/>
        <end position="106"/>
    </location>
</feature>
<evidence type="ECO:0000256" key="1">
    <source>
        <dbReference type="SAM" id="MobiDB-lite"/>
    </source>
</evidence>
<dbReference type="AlphaFoldDB" id="A0A388K361"/>
<reference evidence="2 3" key="1">
    <citation type="journal article" date="2018" name="Cell">
        <title>The Chara Genome: Secondary Complexity and Implications for Plant Terrestrialization.</title>
        <authorList>
            <person name="Nishiyama T."/>
            <person name="Sakayama H."/>
            <person name="Vries J.D."/>
            <person name="Buschmann H."/>
            <person name="Saint-Marcoux D."/>
            <person name="Ullrich K.K."/>
            <person name="Haas F.B."/>
            <person name="Vanderstraeten L."/>
            <person name="Becker D."/>
            <person name="Lang D."/>
            <person name="Vosolsobe S."/>
            <person name="Rombauts S."/>
            <person name="Wilhelmsson P.K.I."/>
            <person name="Janitza P."/>
            <person name="Kern R."/>
            <person name="Heyl A."/>
            <person name="Rumpler F."/>
            <person name="Villalobos L.I.A.C."/>
            <person name="Clay J.M."/>
            <person name="Skokan R."/>
            <person name="Toyoda A."/>
            <person name="Suzuki Y."/>
            <person name="Kagoshima H."/>
            <person name="Schijlen E."/>
            <person name="Tajeshwar N."/>
            <person name="Catarino B."/>
            <person name="Hetherington A.J."/>
            <person name="Saltykova A."/>
            <person name="Bonnot C."/>
            <person name="Breuninger H."/>
            <person name="Symeonidi A."/>
            <person name="Radhakrishnan G.V."/>
            <person name="Van Nieuwerburgh F."/>
            <person name="Deforce D."/>
            <person name="Chang C."/>
            <person name="Karol K.G."/>
            <person name="Hedrich R."/>
            <person name="Ulvskov P."/>
            <person name="Glockner G."/>
            <person name="Delwiche C.F."/>
            <person name="Petrasek J."/>
            <person name="Van de Peer Y."/>
            <person name="Friml J."/>
            <person name="Beilby M."/>
            <person name="Dolan L."/>
            <person name="Kohara Y."/>
            <person name="Sugano S."/>
            <person name="Fujiyama A."/>
            <person name="Delaux P.-M."/>
            <person name="Quint M."/>
            <person name="TheiBen G."/>
            <person name="Hagemann M."/>
            <person name="Harholt J."/>
            <person name="Dunand C."/>
            <person name="Zachgo S."/>
            <person name="Langdale J."/>
            <person name="Maumus F."/>
            <person name="Straeten D.V.D."/>
            <person name="Gould S.B."/>
            <person name="Rensing S.A."/>
        </authorList>
    </citation>
    <scope>NUCLEOTIDE SEQUENCE [LARGE SCALE GENOMIC DNA]</scope>
    <source>
        <strain evidence="2 3">S276</strain>
    </source>
</reference>
<comment type="caution">
    <text evidence="2">The sequence shown here is derived from an EMBL/GenBank/DDBJ whole genome shotgun (WGS) entry which is preliminary data.</text>
</comment>
<evidence type="ECO:0000313" key="3">
    <source>
        <dbReference type="Proteomes" id="UP000265515"/>
    </source>
</evidence>
<dbReference type="Proteomes" id="UP000265515">
    <property type="component" value="Unassembled WGS sequence"/>
</dbReference>
<evidence type="ECO:0000313" key="2">
    <source>
        <dbReference type="EMBL" id="GBG64490.1"/>
    </source>
</evidence>
<proteinExistence type="predicted"/>
<protein>
    <submittedName>
        <fullName evidence="2">Uncharacterized protein</fullName>
    </submittedName>
</protein>
<accession>A0A388K361</accession>
<sequence length="106" mass="10795">MGRWSEGRDGKGGIGMVKGGEEAGTGRWSECRDGEGGNRDGEGRGEATGGGSGWGGGNRVGGVGSESEGKETNTMSRQENDGTTRDLGAADVQSSTPESEYNLVIP</sequence>
<dbReference type="Gramene" id="GBG64490">
    <property type="protein sequence ID" value="GBG64490"/>
    <property type="gene ID" value="CBR_g45186"/>
</dbReference>
<feature type="compositionally biased region" description="Basic and acidic residues" evidence="1">
    <location>
        <begin position="1"/>
        <end position="11"/>
    </location>
</feature>
<dbReference type="EMBL" id="BFEA01000051">
    <property type="protein sequence ID" value="GBG64490.1"/>
    <property type="molecule type" value="Genomic_DNA"/>
</dbReference>
<organism evidence="2 3">
    <name type="scientific">Chara braunii</name>
    <name type="common">Braun's stonewort</name>
    <dbReference type="NCBI Taxonomy" id="69332"/>
    <lineage>
        <taxon>Eukaryota</taxon>
        <taxon>Viridiplantae</taxon>
        <taxon>Streptophyta</taxon>
        <taxon>Charophyceae</taxon>
        <taxon>Charales</taxon>
        <taxon>Characeae</taxon>
        <taxon>Chara</taxon>
    </lineage>
</organism>
<gene>
    <name evidence="2" type="ORF">CBR_g45186</name>
</gene>
<name>A0A388K361_CHABU</name>
<feature type="compositionally biased region" description="Basic and acidic residues" evidence="1">
    <location>
        <begin position="29"/>
        <end position="45"/>
    </location>
</feature>
<keyword evidence="3" id="KW-1185">Reference proteome</keyword>